<keyword evidence="3" id="KW-0479">Metal-binding</keyword>
<comment type="function">
    <text evidence="10">Releases the supercoiling and torsional tension of DNA, which is introduced during the DNA replication and transcription, by transiently cleaving and rejoining one strand of the DNA duplex. Introduces a single-strand break via transesterification at a target site in duplex DNA. The scissile phosphodiester is attacked by the catalytic tyrosine of the enzyme, resulting in the formation of a DNA-(5'-phosphotyrosyl)-enzyme intermediate and the expulsion of a 3'-OH DNA strand. The free DNA strand then undergoes passage around the unbroken strand, thus removing DNA supercoils. Finally, in the religation step, the DNA 3'-OH attacks the covalent intermediate to expel the active-site tyrosine and restore the DNA phosphodiester backbone.</text>
</comment>
<feature type="domain" description="Topo IA-type catalytic" evidence="12">
    <location>
        <begin position="129"/>
        <end position="582"/>
    </location>
</feature>
<dbReference type="PRINTS" id="PR00417">
    <property type="entry name" value="PRTPISMRASEI"/>
</dbReference>
<protein>
    <recommendedName>
        <fullName evidence="10">DNA topoisomerase 1</fullName>
        <ecNumber evidence="10">5.6.2.1</ecNumber>
    </recommendedName>
    <alternativeName>
        <fullName evidence="10">DNA topoisomerase I</fullName>
    </alternativeName>
</protein>
<dbReference type="PANTHER" id="PTHR42785">
    <property type="entry name" value="DNA TOPOISOMERASE, TYPE IA, CORE"/>
    <property type="match status" value="1"/>
</dbReference>
<comment type="catalytic activity">
    <reaction evidence="1 10">
        <text>ATP-independent breakage of single-stranded DNA, followed by passage and rejoining.</text>
        <dbReference type="EC" id="5.6.2.1"/>
    </reaction>
</comment>
<dbReference type="InterPro" id="IPR013824">
    <property type="entry name" value="Topo_IA_cen_sub1"/>
</dbReference>
<dbReference type="InterPro" id="IPR005733">
    <property type="entry name" value="TopoI_bac-type"/>
</dbReference>
<dbReference type="InterPro" id="IPR023406">
    <property type="entry name" value="Topo_IA_AS"/>
</dbReference>
<dbReference type="Gene3D" id="3.40.50.140">
    <property type="match status" value="1"/>
</dbReference>
<dbReference type="InterPro" id="IPR013825">
    <property type="entry name" value="Topo_IA_cen_sub2"/>
</dbReference>
<dbReference type="InterPro" id="IPR003601">
    <property type="entry name" value="Topo_IA_2"/>
</dbReference>
<feature type="site" description="Interaction with DNA" evidence="10">
    <location>
        <position position="33"/>
    </location>
</feature>
<dbReference type="SUPFAM" id="SSF56712">
    <property type="entry name" value="Prokaryotic type I DNA topoisomerase"/>
    <property type="match status" value="1"/>
</dbReference>
<dbReference type="Gene3D" id="2.70.20.10">
    <property type="entry name" value="Topoisomerase I, domain 3"/>
    <property type="match status" value="1"/>
</dbReference>
<dbReference type="GO" id="GO:0008270">
    <property type="term" value="F:zinc ion binding"/>
    <property type="evidence" value="ECO:0007669"/>
    <property type="project" value="UniProtKB-KW"/>
</dbReference>
<feature type="site" description="Interaction with DNA" evidence="10">
    <location>
        <position position="320"/>
    </location>
</feature>
<dbReference type="Pfam" id="PF01131">
    <property type="entry name" value="Topoisom_bac"/>
    <property type="match status" value="1"/>
</dbReference>
<feature type="active site" description="O-(5'-phospho-DNA)-tyrosine intermediate" evidence="10">
    <location>
        <position position="318"/>
    </location>
</feature>
<dbReference type="RefSeq" id="WP_011417280.1">
    <property type="nucleotide sequence ID" value="NC_007759.1"/>
</dbReference>
<dbReference type="SMART" id="SM00436">
    <property type="entry name" value="TOP1Bc"/>
    <property type="match status" value="1"/>
</dbReference>
<dbReference type="GO" id="GO:0003677">
    <property type="term" value="F:DNA binding"/>
    <property type="evidence" value="ECO:0007669"/>
    <property type="project" value="UniProtKB-KW"/>
</dbReference>
<dbReference type="InterPro" id="IPR028612">
    <property type="entry name" value="Topoisom_1_IA"/>
</dbReference>
<dbReference type="eggNOG" id="COG0550">
    <property type="taxonomic scope" value="Bacteria"/>
</dbReference>
<evidence type="ECO:0000313" key="13">
    <source>
        <dbReference type="EMBL" id="ABC77251.1"/>
    </source>
</evidence>
<dbReference type="SUPFAM" id="SSF57783">
    <property type="entry name" value="Zinc beta-ribbon"/>
    <property type="match status" value="2"/>
</dbReference>
<feature type="site" description="Interaction with DNA" evidence="10">
    <location>
        <position position="140"/>
    </location>
</feature>
<dbReference type="OrthoDB" id="9804262at2"/>
<feature type="site" description="Interaction with DNA" evidence="10">
    <location>
        <position position="143"/>
    </location>
</feature>
<evidence type="ECO:0000256" key="1">
    <source>
        <dbReference type="ARBA" id="ARBA00000213"/>
    </source>
</evidence>
<reference evidence="13 14" key="1">
    <citation type="journal article" date="2007" name="Proc. Natl. Acad. Sci. U.S.A.">
        <title>The genome of Syntrophus aciditrophicus: life at the thermodynamic limit of microbial growth.</title>
        <authorList>
            <person name="McInerney M.J."/>
            <person name="Rohlin L."/>
            <person name="Mouttaki H."/>
            <person name="Kim U."/>
            <person name="Krupp R.S."/>
            <person name="Rios-Hernandez L."/>
            <person name="Sieber J."/>
            <person name="Struchtemeyer C.G."/>
            <person name="Bhattacharyya A."/>
            <person name="Campbell J.W."/>
            <person name="Gunsalus R.P."/>
        </authorList>
    </citation>
    <scope>NUCLEOTIDE SEQUENCE [LARGE SCALE GENOMIC DNA]</scope>
    <source>
        <strain evidence="13 14">SB</strain>
    </source>
</reference>
<keyword evidence="6" id="KW-0460">Magnesium</keyword>
<evidence type="ECO:0000256" key="2">
    <source>
        <dbReference type="ARBA" id="ARBA00009446"/>
    </source>
</evidence>
<evidence type="ECO:0000259" key="11">
    <source>
        <dbReference type="PROSITE" id="PS50880"/>
    </source>
</evidence>
<dbReference type="InterPro" id="IPR034149">
    <property type="entry name" value="TOPRIM_TopoI"/>
</dbReference>
<dbReference type="InterPro" id="IPR013498">
    <property type="entry name" value="Topo_IA_Znf"/>
</dbReference>
<evidence type="ECO:0000256" key="7">
    <source>
        <dbReference type="ARBA" id="ARBA00023029"/>
    </source>
</evidence>
<feature type="site" description="Interaction with DNA" evidence="10">
    <location>
        <position position="155"/>
    </location>
</feature>
<comment type="similarity">
    <text evidence="2 10">Belongs to the type IA topoisomerase family.</text>
</comment>
<keyword evidence="7 10" id="KW-0799">Topoisomerase</keyword>
<dbReference type="PROSITE" id="PS00396">
    <property type="entry name" value="TOPO_IA_1"/>
    <property type="match status" value="1"/>
</dbReference>
<dbReference type="Gene3D" id="1.10.290.10">
    <property type="entry name" value="Topoisomerase I, domain 4"/>
    <property type="match status" value="1"/>
</dbReference>
<feature type="domain" description="Toprim" evidence="11">
    <location>
        <begin position="3"/>
        <end position="113"/>
    </location>
</feature>
<dbReference type="InterPro" id="IPR013497">
    <property type="entry name" value="Topo_IA_cen"/>
</dbReference>
<dbReference type="PROSITE" id="PS52039">
    <property type="entry name" value="TOPO_IA_2"/>
    <property type="match status" value="1"/>
</dbReference>
<evidence type="ECO:0000313" key="14">
    <source>
        <dbReference type="Proteomes" id="UP000001933"/>
    </source>
</evidence>
<dbReference type="CDD" id="cd00186">
    <property type="entry name" value="TOP1Ac"/>
    <property type="match status" value="1"/>
</dbReference>
<evidence type="ECO:0000256" key="6">
    <source>
        <dbReference type="ARBA" id="ARBA00022842"/>
    </source>
</evidence>
<evidence type="ECO:0000259" key="12">
    <source>
        <dbReference type="PROSITE" id="PS52039"/>
    </source>
</evidence>
<keyword evidence="9 10" id="KW-0413">Isomerase</keyword>
<dbReference type="Pfam" id="PF01396">
    <property type="entry name" value="Zn_ribbon_Top1"/>
    <property type="match status" value="4"/>
</dbReference>
<accession>Q2LT40</accession>
<dbReference type="SMART" id="SM00493">
    <property type="entry name" value="TOPRIM"/>
    <property type="match status" value="1"/>
</dbReference>
<evidence type="ECO:0000256" key="8">
    <source>
        <dbReference type="ARBA" id="ARBA00023125"/>
    </source>
</evidence>
<name>Q2LT40_SYNAS</name>
<dbReference type="EMBL" id="CP000252">
    <property type="protein sequence ID" value="ABC77251.1"/>
    <property type="molecule type" value="Genomic_DNA"/>
</dbReference>
<dbReference type="NCBIfam" id="TIGR01051">
    <property type="entry name" value="topA_bact"/>
    <property type="match status" value="1"/>
</dbReference>
<dbReference type="CDD" id="cd03363">
    <property type="entry name" value="TOPRIM_TopoIA_TopoI"/>
    <property type="match status" value="1"/>
</dbReference>
<dbReference type="FunCoup" id="Q2LT40">
    <property type="interactions" value="469"/>
</dbReference>
<feature type="region of interest" description="Interaction with DNA" evidence="10">
    <location>
        <begin position="163"/>
        <end position="168"/>
    </location>
</feature>
<dbReference type="InterPro" id="IPR006171">
    <property type="entry name" value="TOPRIM_dom"/>
</dbReference>
<dbReference type="PANTHER" id="PTHR42785:SF1">
    <property type="entry name" value="DNA TOPOISOMERASE"/>
    <property type="match status" value="1"/>
</dbReference>
<keyword evidence="4" id="KW-0863">Zinc-finger</keyword>
<dbReference type="GO" id="GO:0005694">
    <property type="term" value="C:chromosome"/>
    <property type="evidence" value="ECO:0007669"/>
    <property type="project" value="InterPro"/>
</dbReference>
<dbReference type="InterPro" id="IPR003602">
    <property type="entry name" value="Topo_IA_DNA-bd_dom"/>
</dbReference>
<proteinExistence type="inferred from homology"/>
<feature type="site" description="Interaction with DNA" evidence="10">
    <location>
        <position position="139"/>
    </location>
</feature>
<gene>
    <name evidence="10" type="primary">topA</name>
    <name evidence="13" type="ORF">SYN_02798</name>
</gene>
<dbReference type="GO" id="GO:0006265">
    <property type="term" value="P:DNA topological change"/>
    <property type="evidence" value="ECO:0007669"/>
    <property type="project" value="UniProtKB-UniRule"/>
</dbReference>
<dbReference type="HOGENOM" id="CLU_002929_4_3_7"/>
<dbReference type="EC" id="5.6.2.1" evidence="10"/>
<dbReference type="InParanoid" id="Q2LT40"/>
<dbReference type="GO" id="GO:0003917">
    <property type="term" value="F:DNA topoisomerase type I (single strand cut, ATP-independent) activity"/>
    <property type="evidence" value="ECO:0007669"/>
    <property type="project" value="UniProtKB-UniRule"/>
</dbReference>
<dbReference type="HAMAP" id="MF_00952">
    <property type="entry name" value="Topoisom_1_prok"/>
    <property type="match status" value="1"/>
</dbReference>
<evidence type="ECO:0000256" key="3">
    <source>
        <dbReference type="ARBA" id="ARBA00022723"/>
    </source>
</evidence>
<sequence>MPDSLIIVESPTKVKTLKKYLGADYEVLASKGHIKDLPKKTLGIDPQNEFQPTYSVIDDKKKVIADLKKAAKNVSRIFLAPDPDREGEAIAWHIAEEIKAKNKEIYRVLFNDLTKNTILDAINHPGKLDFNKYEAQQTRRILDRLVGYQISPILWEKVKRGLSAGRVQSVAVRMICDREEEIKRFIPEEYWNISVQLKGVTPPPFEARLIKITGKKAKVKNEAQANEIVSRLSGGVKSGSKPTINLSEDRDLQPQFVVSKLEKKEVKKESLPPFTTSKLQQEASRLLRFSAKKTMATAQKLYEGIELGEEGPVGLITYMRTDSVRIAEDALKEVRSYIRENYDPPFLPAKARFFKSKGKTQDAHEAIRPSSMNYNPQKIKHFLSADQFRLYQLIWNRFVASQMNPALYDQTTVEVSADFYTFRAQGAILKFPGYTIVYTEGKEDKEQNEEMESGKILPDLNEGERLTLLKITPEQKFTQPPPRFSEASLVRELEEQGIGRPSTYAAILSTIQDRNYARLEQGKFHPTELGTIVTELLVKNFPKVMDVSFTASLENQLDLIEEGKQKRIETLQEFYAPFEEDLSKARLEMKNIKREETPTDLICEKCQSPMVIKWGKNGKFIACSNYPACKNTRNIEQGEGVERSAKGGEMTDTVCPKCGKNMLIKHGRFGRFLGCSGYPDCKHTMPISLGVKCPQEGCDGEIIEKRTKKGRSFFGCSNYPNCTFAVWDKPIPEPCPQCNSPFLVEKYSRTEGSYKACPNKDCGYRDDQS</sequence>
<keyword evidence="5" id="KW-0862">Zinc</keyword>
<dbReference type="Proteomes" id="UP000001933">
    <property type="component" value="Chromosome"/>
</dbReference>
<evidence type="ECO:0000256" key="10">
    <source>
        <dbReference type="HAMAP-Rule" id="MF_00952"/>
    </source>
</evidence>
<dbReference type="SMART" id="SM00437">
    <property type="entry name" value="TOP1Ac"/>
    <property type="match status" value="1"/>
</dbReference>
<dbReference type="Gene3D" id="3.30.65.10">
    <property type="entry name" value="Bacterial Topoisomerase I, domain 1"/>
    <property type="match status" value="3"/>
</dbReference>
<dbReference type="KEGG" id="sat:SYN_02798"/>
<dbReference type="STRING" id="56780.SYN_02798"/>
<dbReference type="PROSITE" id="PS50880">
    <property type="entry name" value="TOPRIM"/>
    <property type="match status" value="1"/>
</dbReference>
<dbReference type="Pfam" id="PF01751">
    <property type="entry name" value="Toprim"/>
    <property type="match status" value="1"/>
</dbReference>
<feature type="site" description="Interaction with DNA" evidence="10">
    <location>
        <position position="514"/>
    </location>
</feature>
<keyword evidence="14" id="KW-1185">Reference proteome</keyword>
<dbReference type="InterPro" id="IPR013826">
    <property type="entry name" value="Topo_IA_cen_sub3"/>
</dbReference>
<organism evidence="13 14">
    <name type="scientific">Syntrophus aciditrophicus (strain SB)</name>
    <dbReference type="NCBI Taxonomy" id="56780"/>
    <lineage>
        <taxon>Bacteria</taxon>
        <taxon>Pseudomonadati</taxon>
        <taxon>Thermodesulfobacteriota</taxon>
        <taxon>Syntrophia</taxon>
        <taxon>Syntrophales</taxon>
        <taxon>Syntrophaceae</taxon>
        <taxon>Syntrophus</taxon>
    </lineage>
</organism>
<comment type="subunit">
    <text evidence="10">Monomer.</text>
</comment>
<evidence type="ECO:0000256" key="5">
    <source>
        <dbReference type="ARBA" id="ARBA00022833"/>
    </source>
</evidence>
<evidence type="ECO:0000256" key="9">
    <source>
        <dbReference type="ARBA" id="ARBA00023235"/>
    </source>
</evidence>
<dbReference type="Gene3D" id="1.10.460.10">
    <property type="entry name" value="Topoisomerase I, domain 2"/>
    <property type="match status" value="1"/>
</dbReference>
<keyword evidence="8 10" id="KW-0238">DNA-binding</keyword>
<dbReference type="InterPro" id="IPR023405">
    <property type="entry name" value="Topo_IA_core_domain"/>
</dbReference>
<dbReference type="AlphaFoldDB" id="Q2LT40"/>
<dbReference type="eggNOG" id="COG0551">
    <property type="taxonomic scope" value="Bacteria"/>
</dbReference>
<feature type="site" description="Interaction with DNA" evidence="10">
    <location>
        <position position="148"/>
    </location>
</feature>
<dbReference type="InterPro" id="IPR000380">
    <property type="entry name" value="Topo_IA"/>
</dbReference>
<evidence type="ECO:0000256" key="4">
    <source>
        <dbReference type="ARBA" id="ARBA00022771"/>
    </source>
</evidence>